<comment type="caution">
    <text evidence="1">The sequence shown here is derived from an EMBL/GenBank/DDBJ whole genome shotgun (WGS) entry which is preliminary data.</text>
</comment>
<proteinExistence type="predicted"/>
<gene>
    <name evidence="1" type="ORF">HKK74_10600</name>
</gene>
<name>A0ABR7LMH2_9ACTN</name>
<accession>A0ABR7LMH2</accession>
<sequence>MTAADIDQQITPIADSLRATAHAVGHPDLAERLVSTLRAAMAALDALPRTDDFWAGWANDRPTITKLSEYAGARLDRDPDDFLAGRTLVALALSYGANDGGLPYLTAELAADAAAVGDAVIAAQWIWSEIGLDTTYELRRTLSAADRTVVERLTRDGQGWTAVAARIALDVLDGAGLDEAYTRHR</sequence>
<evidence type="ECO:0000313" key="2">
    <source>
        <dbReference type="Proteomes" id="UP000805614"/>
    </source>
</evidence>
<dbReference type="EMBL" id="JABVEC010000006">
    <property type="protein sequence ID" value="MBC6465945.1"/>
    <property type="molecule type" value="Genomic_DNA"/>
</dbReference>
<dbReference type="RefSeq" id="WP_187242959.1">
    <property type="nucleotide sequence ID" value="NZ_BAAAOK010000028.1"/>
</dbReference>
<reference evidence="1 2" key="1">
    <citation type="submission" date="2020-06" db="EMBL/GenBank/DDBJ databases">
        <title>Actinomadura xiongansis sp. nov., isolated from soil of Baiyangdian.</title>
        <authorList>
            <person name="Zhang X."/>
        </authorList>
    </citation>
    <scope>NUCLEOTIDE SEQUENCE [LARGE SCALE GENOMIC DNA]</scope>
    <source>
        <strain evidence="1 2">HBUM206468</strain>
    </source>
</reference>
<evidence type="ECO:0000313" key="1">
    <source>
        <dbReference type="EMBL" id="MBC6465945.1"/>
    </source>
</evidence>
<organism evidence="1 2">
    <name type="scientific">Actinomadura alba</name>
    <dbReference type="NCBI Taxonomy" id="406431"/>
    <lineage>
        <taxon>Bacteria</taxon>
        <taxon>Bacillati</taxon>
        <taxon>Actinomycetota</taxon>
        <taxon>Actinomycetes</taxon>
        <taxon>Streptosporangiales</taxon>
        <taxon>Thermomonosporaceae</taxon>
        <taxon>Actinomadura</taxon>
    </lineage>
</organism>
<dbReference type="Proteomes" id="UP000805614">
    <property type="component" value="Unassembled WGS sequence"/>
</dbReference>
<keyword evidence="2" id="KW-1185">Reference proteome</keyword>
<protein>
    <submittedName>
        <fullName evidence="1">Uncharacterized protein</fullName>
    </submittedName>
</protein>